<keyword evidence="1" id="KW-0472">Membrane</keyword>
<dbReference type="EMBL" id="JAOPHQ010000584">
    <property type="protein sequence ID" value="KAK0154095.1"/>
    <property type="molecule type" value="Genomic_DNA"/>
</dbReference>
<reference evidence="2" key="1">
    <citation type="journal article" date="2023" name="Front. Mar. Sci.">
        <title>A new Merluccius polli reference genome to investigate the effects of global change in West African waters.</title>
        <authorList>
            <person name="Mateo J.L."/>
            <person name="Blanco-Fernandez C."/>
            <person name="Garcia-Vazquez E."/>
            <person name="Machado-Schiaffino G."/>
        </authorList>
    </citation>
    <scope>NUCLEOTIDE SEQUENCE</scope>
    <source>
        <strain evidence="2">C29</strain>
        <tissue evidence="2">Fin</tissue>
    </source>
</reference>
<accession>A0AA47N9E5</accession>
<dbReference type="PANTHER" id="PTHR47510:SF3">
    <property type="entry name" value="ENDO_EXONUCLEASE_PHOSPHATASE DOMAIN-CONTAINING PROTEIN"/>
    <property type="match status" value="1"/>
</dbReference>
<keyword evidence="1" id="KW-1133">Transmembrane helix</keyword>
<feature type="transmembrane region" description="Helical" evidence="1">
    <location>
        <begin position="94"/>
        <end position="113"/>
    </location>
</feature>
<comment type="caution">
    <text evidence="2">The sequence shown here is derived from an EMBL/GenBank/DDBJ whole genome shotgun (WGS) entry which is preliminary data.</text>
</comment>
<name>A0AA47N9E5_MERPO</name>
<dbReference type="SUPFAM" id="SSF56219">
    <property type="entry name" value="DNase I-like"/>
    <property type="match status" value="1"/>
</dbReference>
<dbReference type="InterPro" id="IPR036691">
    <property type="entry name" value="Endo/exonu/phosph_ase_sf"/>
</dbReference>
<dbReference type="PANTHER" id="PTHR47510">
    <property type="entry name" value="REVERSE TRANSCRIPTASE DOMAIN-CONTAINING PROTEIN"/>
    <property type="match status" value="1"/>
</dbReference>
<evidence type="ECO:0000256" key="1">
    <source>
        <dbReference type="SAM" id="Phobius"/>
    </source>
</evidence>
<evidence type="ECO:0008006" key="4">
    <source>
        <dbReference type="Google" id="ProtNLM"/>
    </source>
</evidence>
<dbReference type="Proteomes" id="UP001174136">
    <property type="component" value="Unassembled WGS sequence"/>
</dbReference>
<dbReference type="Gene3D" id="3.60.10.10">
    <property type="entry name" value="Endonuclease/exonuclease/phosphatase"/>
    <property type="match status" value="1"/>
</dbReference>
<dbReference type="AlphaFoldDB" id="A0AA47N9E5"/>
<evidence type="ECO:0000313" key="2">
    <source>
        <dbReference type="EMBL" id="KAK0154095.1"/>
    </source>
</evidence>
<protein>
    <recommendedName>
        <fullName evidence="4">Endonuclease/exonuclease/phosphatase domain-containing protein</fullName>
    </recommendedName>
</protein>
<keyword evidence="3" id="KW-1185">Reference proteome</keyword>
<organism evidence="2 3">
    <name type="scientific">Merluccius polli</name>
    <name type="common">Benguela hake</name>
    <name type="synonym">Merluccius cadenati</name>
    <dbReference type="NCBI Taxonomy" id="89951"/>
    <lineage>
        <taxon>Eukaryota</taxon>
        <taxon>Metazoa</taxon>
        <taxon>Chordata</taxon>
        <taxon>Craniata</taxon>
        <taxon>Vertebrata</taxon>
        <taxon>Euteleostomi</taxon>
        <taxon>Actinopterygii</taxon>
        <taxon>Neopterygii</taxon>
        <taxon>Teleostei</taxon>
        <taxon>Neoteleostei</taxon>
        <taxon>Acanthomorphata</taxon>
        <taxon>Zeiogadaria</taxon>
        <taxon>Gadariae</taxon>
        <taxon>Gadiformes</taxon>
        <taxon>Gadoidei</taxon>
        <taxon>Merlucciidae</taxon>
        <taxon>Merluccius</taxon>
    </lineage>
</organism>
<keyword evidence="1" id="KW-0812">Transmembrane</keyword>
<evidence type="ECO:0000313" key="3">
    <source>
        <dbReference type="Proteomes" id="UP001174136"/>
    </source>
</evidence>
<proteinExistence type="predicted"/>
<gene>
    <name evidence="2" type="ORF">N1851_003812</name>
</gene>
<sequence length="320" mass="36292">MDEMELQMATNSFVQNCSVIVITETWLHPLIPGAAVELAGRMLLRQDRDNRDRDLGKSRSGGLCVYINSDWCAVAVGPLTHTVRLIKRFWQSRADLFISRGSFTIVIVIAVYIPPKANVSTALSLLLDITKKQQLAHPDGVFIVAGDFNQACLKTVLPKFIQHVKLATRGGKYFGPCLFQHQTMLTELLPSPILLDLTPLCLSLTPTYTPLRRQTKPITKTIKTWPKAALSQLQDCFSRTLWDLFFSHDLQEHVDTVLSYIKNCVDMVTVDKRVRVFPNQKPWMNSEVQSLLKSCNTAFKSRDRDWPLYSTARSALKRLD</sequence>